<dbReference type="Proteomes" id="UP000584374">
    <property type="component" value="Unassembled WGS sequence"/>
</dbReference>
<proteinExistence type="predicted"/>
<name>A0A840QEA2_9PSEU</name>
<gene>
    <name evidence="1" type="ORF">BJ970_002867</name>
</gene>
<evidence type="ECO:0000313" key="1">
    <source>
        <dbReference type="EMBL" id="MBB5155333.1"/>
    </source>
</evidence>
<dbReference type="RefSeq" id="WP_184726691.1">
    <property type="nucleotide sequence ID" value="NZ_JACHIW010000001.1"/>
</dbReference>
<protein>
    <recommendedName>
        <fullName evidence="3">DUF3558 domain-containing protein</fullName>
    </recommendedName>
</protein>
<dbReference type="PROSITE" id="PS51257">
    <property type="entry name" value="PROKAR_LIPOPROTEIN"/>
    <property type="match status" value="1"/>
</dbReference>
<organism evidence="1 2">
    <name type="scientific">Saccharopolyspora phatthalungensis</name>
    <dbReference type="NCBI Taxonomy" id="664693"/>
    <lineage>
        <taxon>Bacteria</taxon>
        <taxon>Bacillati</taxon>
        <taxon>Actinomycetota</taxon>
        <taxon>Actinomycetes</taxon>
        <taxon>Pseudonocardiales</taxon>
        <taxon>Pseudonocardiaceae</taxon>
        <taxon>Saccharopolyspora</taxon>
    </lineage>
</organism>
<dbReference type="AlphaFoldDB" id="A0A840QEA2"/>
<accession>A0A840QEA2</accession>
<sequence>MSTRLRHRGMPLLILWVLLLVAGCAPGAAPPGQLGGRQSDAGTAPSMLGDLRTVDPCTLADPAALQRFGPTENAGTVSLDYCLLHVKQNNGSLVQLAIGELAAGDSDQQGDPVAQRGPLRVVQNAPLPGHCTRQIMFADNVAMQVSADLLVGDPAAGLCAIAQAGAEAAASALEQHRVGHRRYPANSLALVDPCTLLDSAAVRQIPGLEEAKPQSNPAGHRCMWGAQSADSPRVQFMHTAGEPPKVLHGAAVEESIAGRRTVLSVVGGDPRVPLCSAETGHIPFGDPAAGQVEVAMLVVAVPGMTGTDACEFARGLAGQAWPHLPGSGP</sequence>
<comment type="caution">
    <text evidence="1">The sequence shown here is derived from an EMBL/GenBank/DDBJ whole genome shotgun (WGS) entry which is preliminary data.</text>
</comment>
<evidence type="ECO:0000313" key="2">
    <source>
        <dbReference type="Proteomes" id="UP000584374"/>
    </source>
</evidence>
<reference evidence="1 2" key="1">
    <citation type="submission" date="2020-08" db="EMBL/GenBank/DDBJ databases">
        <title>Sequencing the genomes of 1000 actinobacteria strains.</title>
        <authorList>
            <person name="Klenk H.-P."/>
        </authorList>
    </citation>
    <scope>NUCLEOTIDE SEQUENCE [LARGE SCALE GENOMIC DNA]</scope>
    <source>
        <strain evidence="1 2">DSM 45584</strain>
    </source>
</reference>
<keyword evidence="2" id="KW-1185">Reference proteome</keyword>
<evidence type="ECO:0008006" key="3">
    <source>
        <dbReference type="Google" id="ProtNLM"/>
    </source>
</evidence>
<dbReference type="EMBL" id="JACHIW010000001">
    <property type="protein sequence ID" value="MBB5155333.1"/>
    <property type="molecule type" value="Genomic_DNA"/>
</dbReference>